<dbReference type="SUPFAM" id="SSF81665">
    <property type="entry name" value="Calcium ATPase, transmembrane domain M"/>
    <property type="match status" value="1"/>
</dbReference>
<proteinExistence type="inferred from homology"/>
<dbReference type="InterPro" id="IPR006068">
    <property type="entry name" value="ATPase_P-typ_cation-transptr_C"/>
</dbReference>
<comment type="similarity">
    <text evidence="2">Belongs to the cation transport ATPase (P-type) (TC 3.A.3) family. Type IIA subfamily.</text>
</comment>
<feature type="transmembrane region" description="Helical" evidence="10">
    <location>
        <begin position="877"/>
        <end position="898"/>
    </location>
</feature>
<keyword evidence="6" id="KW-1278">Translocase</keyword>
<evidence type="ECO:0000313" key="12">
    <source>
        <dbReference type="EMBL" id="MCV3272016.1"/>
    </source>
</evidence>
<feature type="transmembrane region" description="Helical" evidence="10">
    <location>
        <begin position="736"/>
        <end position="757"/>
    </location>
</feature>
<dbReference type="InterPro" id="IPR023299">
    <property type="entry name" value="ATPase_P-typ_cyto_dom_N"/>
</dbReference>
<dbReference type="Proteomes" id="UP001208690">
    <property type="component" value="Unassembled WGS sequence"/>
</dbReference>
<keyword evidence="7 10" id="KW-1133">Transmembrane helix</keyword>
<dbReference type="InterPro" id="IPR008250">
    <property type="entry name" value="ATPase_P-typ_transduc_dom_A_sf"/>
</dbReference>
<organism evidence="12 13">
    <name type="scientific">Roseobacter sinensis</name>
    <dbReference type="NCBI Taxonomy" id="2931391"/>
    <lineage>
        <taxon>Bacteria</taxon>
        <taxon>Pseudomonadati</taxon>
        <taxon>Pseudomonadota</taxon>
        <taxon>Alphaproteobacteria</taxon>
        <taxon>Rhodobacterales</taxon>
        <taxon>Roseobacteraceae</taxon>
        <taxon>Roseobacter</taxon>
    </lineage>
</organism>
<keyword evidence="3 10" id="KW-0812">Transmembrane</keyword>
<dbReference type="PROSITE" id="PS00154">
    <property type="entry name" value="ATPASE_E1_E2"/>
    <property type="match status" value="1"/>
</dbReference>
<feature type="transmembrane region" description="Helical" evidence="10">
    <location>
        <begin position="96"/>
        <end position="112"/>
    </location>
</feature>
<dbReference type="InterPro" id="IPR023214">
    <property type="entry name" value="HAD_sf"/>
</dbReference>
<dbReference type="Pfam" id="PF00689">
    <property type="entry name" value="Cation_ATPase_C"/>
    <property type="match status" value="1"/>
</dbReference>
<feature type="transmembrane region" description="Helical" evidence="10">
    <location>
        <begin position="778"/>
        <end position="801"/>
    </location>
</feature>
<dbReference type="PANTHER" id="PTHR43294:SF20">
    <property type="entry name" value="P-TYPE ATPASE"/>
    <property type="match status" value="1"/>
</dbReference>
<evidence type="ECO:0000256" key="2">
    <source>
        <dbReference type="ARBA" id="ARBA00005675"/>
    </source>
</evidence>
<evidence type="ECO:0000256" key="5">
    <source>
        <dbReference type="ARBA" id="ARBA00022840"/>
    </source>
</evidence>
<evidence type="ECO:0000256" key="7">
    <source>
        <dbReference type="ARBA" id="ARBA00022989"/>
    </source>
</evidence>
<keyword evidence="13" id="KW-1185">Reference proteome</keyword>
<dbReference type="PRINTS" id="PR00119">
    <property type="entry name" value="CATATPASE"/>
</dbReference>
<dbReference type="InterPro" id="IPR004014">
    <property type="entry name" value="ATPase_P-typ_cation-transptr_N"/>
</dbReference>
<feature type="region of interest" description="Disordered" evidence="9">
    <location>
        <begin position="40"/>
        <end position="62"/>
    </location>
</feature>
<dbReference type="Gene3D" id="3.40.1110.10">
    <property type="entry name" value="Calcium-transporting ATPase, cytoplasmic domain N"/>
    <property type="match status" value="1"/>
</dbReference>
<dbReference type="Pfam" id="PF08282">
    <property type="entry name" value="Hydrolase_3"/>
    <property type="match status" value="1"/>
</dbReference>
<reference evidence="12 13" key="1">
    <citation type="submission" date="2022-04" db="EMBL/GenBank/DDBJ databases">
        <title>Roseobacter sp. WL0113 is a bacterium isolated from neritic sediment.</title>
        <authorList>
            <person name="Wang L."/>
            <person name="He W."/>
            <person name="Zhang D.-F."/>
        </authorList>
    </citation>
    <scope>NUCLEOTIDE SEQUENCE [LARGE SCALE GENOMIC DNA]</scope>
    <source>
        <strain evidence="12 13">WL0113</strain>
    </source>
</reference>
<feature type="transmembrane region" description="Helical" evidence="10">
    <location>
        <begin position="706"/>
        <end position="730"/>
    </location>
</feature>
<keyword evidence="5" id="KW-0067">ATP-binding</keyword>
<dbReference type="SMART" id="SM00831">
    <property type="entry name" value="Cation_ATPase_N"/>
    <property type="match status" value="1"/>
</dbReference>
<name>A0ABT3BEK8_9RHOB</name>
<dbReference type="Gene3D" id="2.70.150.10">
    <property type="entry name" value="Calcium-transporting ATPase, cytoplasmic transduction domain A"/>
    <property type="match status" value="1"/>
</dbReference>
<protein>
    <submittedName>
        <fullName evidence="12">HAD-IC family P-type ATPase</fullName>
    </submittedName>
</protein>
<dbReference type="InterPro" id="IPR044492">
    <property type="entry name" value="P_typ_ATPase_HD_dom"/>
</dbReference>
<feature type="transmembrane region" description="Helical" evidence="10">
    <location>
        <begin position="844"/>
        <end position="865"/>
    </location>
</feature>
<dbReference type="SFLD" id="SFLDS00003">
    <property type="entry name" value="Haloacid_Dehalogenase"/>
    <property type="match status" value="1"/>
</dbReference>
<dbReference type="SUPFAM" id="SSF81653">
    <property type="entry name" value="Calcium ATPase, transduction domain A"/>
    <property type="match status" value="1"/>
</dbReference>
<dbReference type="EMBL" id="JALIEB010000006">
    <property type="protein sequence ID" value="MCV3272016.1"/>
    <property type="molecule type" value="Genomic_DNA"/>
</dbReference>
<dbReference type="InterPro" id="IPR023298">
    <property type="entry name" value="ATPase_P-typ_TM_dom_sf"/>
</dbReference>
<evidence type="ECO:0000256" key="1">
    <source>
        <dbReference type="ARBA" id="ARBA00004141"/>
    </source>
</evidence>
<feature type="transmembrane region" description="Helical" evidence="10">
    <location>
        <begin position="813"/>
        <end position="832"/>
    </location>
</feature>
<dbReference type="InterPro" id="IPR050510">
    <property type="entry name" value="Cation_transp_ATPase_P-type"/>
</dbReference>
<evidence type="ECO:0000313" key="13">
    <source>
        <dbReference type="Proteomes" id="UP001208690"/>
    </source>
</evidence>
<dbReference type="Pfam" id="PF00690">
    <property type="entry name" value="Cation_ATPase_N"/>
    <property type="match status" value="1"/>
</dbReference>
<dbReference type="SFLD" id="SFLDF00027">
    <property type="entry name" value="p-type_atpase"/>
    <property type="match status" value="1"/>
</dbReference>
<dbReference type="Pfam" id="PF13246">
    <property type="entry name" value="Cation_ATPase"/>
    <property type="match status" value="1"/>
</dbReference>
<sequence>MKDNQTRGDYIRQDSSGTPWHSRPVADALKAFGVGSEGLTEAEAAEQRKRHGPNRLPAPKPPGPLARFLRQFHNLLIYVLIAAATVTAALGHLVDTLVIAAVVLVNAVIGFVQEGRAEGALSAIRDMLAPDARVLRHGRRHTVPAEALVPGDIVLLEPGDRVPADLRLTATNSLRVQEAVLTGESVAVEKGADPVPADAALGDRRSMAFSGTLVAAGRGQGLVVATGAATEIGRISGLLKSVETGTTPLLKQMEVFARGLTVVILALAALILAFGFFGAGLPFSEIFMAVVGLTVAAIPEGLPAILTVTLAIGVQLMAKRRAIVRRLPAIEALGSVSVICSDKTGTLTRNEMTVASVATAKRLFAVSGAGYAPVGGISLGEREVSASDYPLLADVALGAALCNDADLAMTDGDWRIDGDPMEGALLTFACKAGLDLDALRKANPRTDAIPFDAQHRFMATLHHDHAGGTAIHVKGAPERIIPMCTSAHGEEDGAQPIDPDYWTRRAQEIAERGQRVIAIALRSDVSDRRRLTFSAVEGGLTLLGLVGLIDPPRDEAVAAVAECQSAGIRVKMITGDHAGTAMAIARELGLERSTEVLTGAEIDCLDDAALRTRALQVDVFARTSPENKLRLVEALQAMGQTVAMTGDGVNDAPALKRADIGVAMGRTGTEAAKEAAEIVLADDNFATIAAAVRSGRTVYDNLKKAIVFLLPVNGGEALALIIALLLGLTLPITPVQILWVNMVSSVVLAMALAFEAAEPNIMRRPPRPADEPILSRFVLWRVGFVSLLFCLGIFGMFTHAMDRGASLEEARTVAVNTLVVMEIFYLFSVRFLNSSSLSLKAMLGTPPVLIAITAVTALQLAFTYAPFMELFFDTRPIGVAQGLMILAVGPVLLLLLEVEKQVVRALRSRSQGIDPNPPETQKRS</sequence>
<feature type="transmembrane region" description="Helical" evidence="10">
    <location>
        <begin position="259"/>
        <end position="280"/>
    </location>
</feature>
<evidence type="ECO:0000256" key="10">
    <source>
        <dbReference type="SAM" id="Phobius"/>
    </source>
</evidence>
<dbReference type="Gene3D" id="3.40.50.1000">
    <property type="entry name" value="HAD superfamily/HAD-like"/>
    <property type="match status" value="1"/>
</dbReference>
<dbReference type="SUPFAM" id="SSF56784">
    <property type="entry name" value="HAD-like"/>
    <property type="match status" value="1"/>
</dbReference>
<dbReference type="SFLD" id="SFLDG00002">
    <property type="entry name" value="C1.7:_P-type_atpase_like"/>
    <property type="match status" value="1"/>
</dbReference>
<evidence type="ECO:0000256" key="9">
    <source>
        <dbReference type="SAM" id="MobiDB-lite"/>
    </source>
</evidence>
<evidence type="ECO:0000256" key="4">
    <source>
        <dbReference type="ARBA" id="ARBA00022741"/>
    </source>
</evidence>
<dbReference type="Gene3D" id="1.20.1110.10">
    <property type="entry name" value="Calcium-transporting ATPase, transmembrane domain"/>
    <property type="match status" value="1"/>
</dbReference>
<feature type="transmembrane region" description="Helical" evidence="10">
    <location>
        <begin position="286"/>
        <end position="316"/>
    </location>
</feature>
<feature type="compositionally biased region" description="Basic and acidic residues" evidence="9">
    <location>
        <begin position="1"/>
        <end position="12"/>
    </location>
</feature>
<comment type="caution">
    <text evidence="12">The sequence shown here is derived from an EMBL/GenBank/DDBJ whole genome shotgun (WGS) entry which is preliminary data.</text>
</comment>
<gene>
    <name evidence="12" type="ORF">MUB52_11320</name>
</gene>
<dbReference type="PRINTS" id="PR00120">
    <property type="entry name" value="HATPASE"/>
</dbReference>
<dbReference type="RefSeq" id="WP_263844341.1">
    <property type="nucleotide sequence ID" value="NZ_JALIEB010000006.1"/>
</dbReference>
<dbReference type="InterPro" id="IPR036412">
    <property type="entry name" value="HAD-like_sf"/>
</dbReference>
<evidence type="ECO:0000256" key="8">
    <source>
        <dbReference type="ARBA" id="ARBA00023136"/>
    </source>
</evidence>
<dbReference type="SUPFAM" id="SSF81660">
    <property type="entry name" value="Metal cation-transporting ATPase, ATP-binding domain N"/>
    <property type="match status" value="1"/>
</dbReference>
<feature type="domain" description="Cation-transporting P-type ATPase N-terminal" evidence="11">
    <location>
        <begin position="19"/>
        <end position="92"/>
    </location>
</feature>
<accession>A0ABT3BEK8</accession>
<dbReference type="InterPro" id="IPR001757">
    <property type="entry name" value="P_typ_ATPase"/>
</dbReference>
<feature type="region of interest" description="Disordered" evidence="9">
    <location>
        <begin position="1"/>
        <end position="23"/>
    </location>
</feature>
<evidence type="ECO:0000259" key="11">
    <source>
        <dbReference type="SMART" id="SM00831"/>
    </source>
</evidence>
<dbReference type="PANTHER" id="PTHR43294">
    <property type="entry name" value="SODIUM/POTASSIUM-TRANSPORTING ATPASE SUBUNIT ALPHA"/>
    <property type="match status" value="1"/>
</dbReference>
<dbReference type="InterPro" id="IPR059000">
    <property type="entry name" value="ATPase_P-type_domA"/>
</dbReference>
<keyword evidence="4" id="KW-0547">Nucleotide-binding</keyword>
<keyword evidence="8 10" id="KW-0472">Membrane</keyword>
<evidence type="ECO:0000256" key="6">
    <source>
        <dbReference type="ARBA" id="ARBA00022967"/>
    </source>
</evidence>
<dbReference type="NCBIfam" id="TIGR01494">
    <property type="entry name" value="ATPase_P-type"/>
    <property type="match status" value="2"/>
</dbReference>
<dbReference type="Pfam" id="PF00122">
    <property type="entry name" value="E1-E2_ATPase"/>
    <property type="match status" value="1"/>
</dbReference>
<evidence type="ECO:0000256" key="3">
    <source>
        <dbReference type="ARBA" id="ARBA00022692"/>
    </source>
</evidence>
<dbReference type="InterPro" id="IPR018303">
    <property type="entry name" value="ATPase_P-typ_P_site"/>
</dbReference>
<feature type="transmembrane region" description="Helical" evidence="10">
    <location>
        <begin position="72"/>
        <end position="90"/>
    </location>
</feature>
<comment type="subcellular location">
    <subcellularLocation>
        <location evidence="1">Membrane</location>
        <topology evidence="1">Multi-pass membrane protein</topology>
    </subcellularLocation>
</comment>